<comment type="caution">
    <text evidence="7">The sequence shown here is derived from an EMBL/GenBank/DDBJ whole genome shotgun (WGS) entry which is preliminary data.</text>
</comment>
<keyword evidence="2 5" id="KW-0285">Flavoprotein</keyword>
<dbReference type="Gene3D" id="3.40.109.10">
    <property type="entry name" value="NADH Oxidase"/>
    <property type="match status" value="1"/>
</dbReference>
<dbReference type="CDD" id="cd02146">
    <property type="entry name" value="NfsA-like"/>
    <property type="match status" value="1"/>
</dbReference>
<dbReference type="SUPFAM" id="SSF55469">
    <property type="entry name" value="FMN-dependent nitroreductase-like"/>
    <property type="match status" value="1"/>
</dbReference>
<name>A0ABW8TBY3_9CLOT</name>
<dbReference type="Proteomes" id="UP001623592">
    <property type="component" value="Unassembled WGS sequence"/>
</dbReference>
<dbReference type="PANTHER" id="PTHR43425:SF2">
    <property type="entry name" value="OXYGEN-INSENSITIVE NADPH NITROREDUCTASE"/>
    <property type="match status" value="1"/>
</dbReference>
<dbReference type="InterPro" id="IPR029479">
    <property type="entry name" value="Nitroreductase"/>
</dbReference>
<reference evidence="7 8" key="1">
    <citation type="submission" date="2024-11" db="EMBL/GenBank/DDBJ databases">
        <authorList>
            <person name="Heng Y.C."/>
            <person name="Lim A.C.H."/>
            <person name="Lee J.K.Y."/>
            <person name="Kittelmann S."/>
        </authorList>
    </citation>
    <scope>NUCLEOTIDE SEQUENCE [LARGE SCALE GENOMIC DNA]</scope>
    <source>
        <strain evidence="7 8">WILCCON 0114</strain>
    </source>
</reference>
<dbReference type="RefSeq" id="WP_406786679.1">
    <property type="nucleotide sequence ID" value="NZ_JBJIAA010000004.1"/>
</dbReference>
<dbReference type="EMBL" id="JBJIAA010000004">
    <property type="protein sequence ID" value="MFL0250014.1"/>
    <property type="molecule type" value="Genomic_DNA"/>
</dbReference>
<keyword evidence="4 5" id="KW-0560">Oxidoreductase</keyword>
<keyword evidence="3 5" id="KW-0288">FMN</keyword>
<evidence type="ECO:0000256" key="2">
    <source>
        <dbReference type="ARBA" id="ARBA00022630"/>
    </source>
</evidence>
<evidence type="ECO:0000256" key="1">
    <source>
        <dbReference type="ARBA" id="ARBA00008366"/>
    </source>
</evidence>
<sequence length="246" mass="27618">MNKVIETMKNHRSIRNYTNEDVSEEIINELVNVAQAAPNSINGQQTSLLVIKDKVTKEKLAELTGGQTWVAAAPVFFIFIADFYKIKVASEITKLPMNITESVESIMVASVDAGLSAQNLMTAAESLGLGIVPIGGIRKNPDDVIKLLGLPKYTFPILGVAVGYPSDNSKLKPRMPKAAYRHNEKYNKENIRETIIEYDKEMADYLKAIGRTQEVNWSSQTMNIYQYNYYPKVYPVLKDQGFKNCK</sequence>
<evidence type="ECO:0000259" key="6">
    <source>
        <dbReference type="Pfam" id="PF00881"/>
    </source>
</evidence>
<evidence type="ECO:0000256" key="4">
    <source>
        <dbReference type="ARBA" id="ARBA00023002"/>
    </source>
</evidence>
<dbReference type="PIRSF" id="PIRSF005426">
    <property type="entry name" value="Frp"/>
    <property type="match status" value="1"/>
</dbReference>
<gene>
    <name evidence="7" type="ORF">ACJDT4_06225</name>
</gene>
<proteinExistence type="inferred from homology"/>
<organism evidence="7 8">
    <name type="scientific">Clostridium neuense</name>
    <dbReference type="NCBI Taxonomy" id="1728934"/>
    <lineage>
        <taxon>Bacteria</taxon>
        <taxon>Bacillati</taxon>
        <taxon>Bacillota</taxon>
        <taxon>Clostridia</taxon>
        <taxon>Eubacteriales</taxon>
        <taxon>Clostridiaceae</taxon>
        <taxon>Clostridium</taxon>
    </lineage>
</organism>
<dbReference type="Pfam" id="PF00881">
    <property type="entry name" value="Nitroreductase"/>
    <property type="match status" value="1"/>
</dbReference>
<accession>A0ABW8TBY3</accession>
<feature type="domain" description="Nitroreductase" evidence="6">
    <location>
        <begin position="9"/>
        <end position="164"/>
    </location>
</feature>
<dbReference type="InterPro" id="IPR016446">
    <property type="entry name" value="Flavin_OxRdtase_Frp"/>
</dbReference>
<keyword evidence="8" id="KW-1185">Reference proteome</keyword>
<evidence type="ECO:0000313" key="8">
    <source>
        <dbReference type="Proteomes" id="UP001623592"/>
    </source>
</evidence>
<protein>
    <submittedName>
        <fullName evidence="7">NADPH-dependent oxidoreductase</fullName>
    </submittedName>
</protein>
<keyword evidence="5" id="KW-0521">NADP</keyword>
<evidence type="ECO:0000313" key="7">
    <source>
        <dbReference type="EMBL" id="MFL0250014.1"/>
    </source>
</evidence>
<evidence type="ECO:0000256" key="3">
    <source>
        <dbReference type="ARBA" id="ARBA00022643"/>
    </source>
</evidence>
<comment type="similarity">
    <text evidence="1 5">Belongs to the flavin oxidoreductase frp family.</text>
</comment>
<evidence type="ECO:0000256" key="5">
    <source>
        <dbReference type="PIRNR" id="PIRNR005426"/>
    </source>
</evidence>
<dbReference type="InterPro" id="IPR000415">
    <property type="entry name" value="Nitroreductase-like"/>
</dbReference>
<dbReference type="PANTHER" id="PTHR43425">
    <property type="entry name" value="OXYGEN-INSENSITIVE NADPH NITROREDUCTASE"/>
    <property type="match status" value="1"/>
</dbReference>